<keyword evidence="1" id="KW-1133">Transmembrane helix</keyword>
<gene>
    <name evidence="2" type="primary">TBLA0E02250</name>
    <name evidence="2" type="ORF">TBLA_0E02250</name>
</gene>
<dbReference type="AlphaFoldDB" id="I2H4H6"/>
<organism evidence="2 3">
    <name type="scientific">Henningerozyma blattae (strain ATCC 34711 / CBS 6284 / DSM 70876 / NBRC 10599 / NRRL Y-10934 / UCD 77-7)</name>
    <name type="common">Yeast</name>
    <name type="synonym">Tetrapisispora blattae</name>
    <dbReference type="NCBI Taxonomy" id="1071380"/>
    <lineage>
        <taxon>Eukaryota</taxon>
        <taxon>Fungi</taxon>
        <taxon>Dikarya</taxon>
        <taxon>Ascomycota</taxon>
        <taxon>Saccharomycotina</taxon>
        <taxon>Saccharomycetes</taxon>
        <taxon>Saccharomycetales</taxon>
        <taxon>Saccharomycetaceae</taxon>
        <taxon>Henningerozyma</taxon>
    </lineage>
</organism>
<sequence length="197" mass="23352">MSIQENKINQDYISDSELETLTIEVNKKEEKIINTFKQLHRIFDMTVIFSIGSKTLLLCLCNSKLESFHWKFLKYMLFSFCYLNNSIIMTFTYFICHAKDRVSTRFNHYEDDSEIAPLLKDEKIKRKKFWYTFYLVCGLTFISYSCLFTNLILLVSNSIPIDSDAYRKVPIIVLSVILGVYQLIFSLVYRRFTKTIL</sequence>
<feature type="transmembrane region" description="Helical" evidence="1">
    <location>
        <begin position="75"/>
        <end position="96"/>
    </location>
</feature>
<keyword evidence="1" id="KW-0812">Transmembrane</keyword>
<dbReference type="Proteomes" id="UP000002866">
    <property type="component" value="Chromosome 5"/>
</dbReference>
<dbReference type="RefSeq" id="XP_004180797.1">
    <property type="nucleotide sequence ID" value="XM_004180749.1"/>
</dbReference>
<dbReference type="HOGENOM" id="CLU_1385004_0_0_1"/>
<keyword evidence="3" id="KW-1185">Reference proteome</keyword>
<dbReference type="EMBL" id="HE806320">
    <property type="protein sequence ID" value="CCH61278.1"/>
    <property type="molecule type" value="Genomic_DNA"/>
</dbReference>
<dbReference type="KEGG" id="tbl:TBLA_0E02250"/>
<name>I2H4H6_HENB6</name>
<dbReference type="InParanoid" id="I2H4H6"/>
<evidence type="ECO:0000313" key="2">
    <source>
        <dbReference type="EMBL" id="CCH61278.1"/>
    </source>
</evidence>
<evidence type="ECO:0000256" key="1">
    <source>
        <dbReference type="SAM" id="Phobius"/>
    </source>
</evidence>
<feature type="transmembrane region" description="Helical" evidence="1">
    <location>
        <begin position="129"/>
        <end position="154"/>
    </location>
</feature>
<dbReference type="GeneID" id="14496351"/>
<feature type="transmembrane region" description="Helical" evidence="1">
    <location>
        <begin position="169"/>
        <end position="189"/>
    </location>
</feature>
<protein>
    <submittedName>
        <fullName evidence="2">Uncharacterized protein</fullName>
    </submittedName>
</protein>
<reference evidence="2 3" key="1">
    <citation type="journal article" date="2011" name="Proc. Natl. Acad. Sci. U.S.A.">
        <title>Evolutionary erosion of yeast sex chromosomes by mating-type switching accidents.</title>
        <authorList>
            <person name="Gordon J.L."/>
            <person name="Armisen D."/>
            <person name="Proux-Wera E."/>
            <person name="Oheigeartaigh S.S."/>
            <person name="Byrne K.P."/>
            <person name="Wolfe K.H."/>
        </authorList>
    </citation>
    <scope>NUCLEOTIDE SEQUENCE [LARGE SCALE GENOMIC DNA]</scope>
    <source>
        <strain evidence="3">ATCC 34711 / CBS 6284 / DSM 70876 / NBRC 10599 / NRRL Y-10934 / UCD 77-7</strain>
    </source>
</reference>
<accession>I2H4H6</accession>
<keyword evidence="1" id="KW-0472">Membrane</keyword>
<evidence type="ECO:0000313" key="3">
    <source>
        <dbReference type="Proteomes" id="UP000002866"/>
    </source>
</evidence>
<proteinExistence type="predicted"/>